<reference evidence="1 2" key="1">
    <citation type="submission" date="2016-05" db="EMBL/GenBank/DDBJ databases">
        <title>Genome sequencing reveals origins of a unique bacterial endosymbiosis in the earliest lineages of terrestrial Fungi.</title>
        <authorList>
            <consortium name="DOE Joint Genome Institute"/>
            <person name="Uehling J."/>
            <person name="Gryganskyi A."/>
            <person name="Hameed K."/>
            <person name="Tschaplinski T."/>
            <person name="Misztal P."/>
            <person name="Wu S."/>
            <person name="Desiro A."/>
            <person name="Vande Pol N."/>
            <person name="Du Z.-Y."/>
            <person name="Zienkiewicz A."/>
            <person name="Zienkiewicz K."/>
            <person name="Morin E."/>
            <person name="Tisserant E."/>
            <person name="Splivallo R."/>
            <person name="Hainaut M."/>
            <person name="Henrissat B."/>
            <person name="Ohm R."/>
            <person name="Kuo A."/>
            <person name="Yan J."/>
            <person name="Lipzen A."/>
            <person name="Nolan M."/>
            <person name="Labutti K."/>
            <person name="Barry K."/>
            <person name="Goldstein A."/>
            <person name="Labbe J."/>
            <person name="Schadt C."/>
            <person name="Tuskan G."/>
            <person name="Grigoriev I."/>
            <person name="Martin F."/>
            <person name="Vilgalys R."/>
            <person name="Bonito G."/>
        </authorList>
    </citation>
    <scope>NUCLEOTIDE SEQUENCE [LARGE SCALE GENOMIC DNA]</scope>
    <source>
        <strain evidence="1 2">AG-77</strain>
    </source>
</reference>
<evidence type="ECO:0000313" key="2">
    <source>
        <dbReference type="Proteomes" id="UP000078512"/>
    </source>
</evidence>
<dbReference type="SUPFAM" id="SSF52047">
    <property type="entry name" value="RNI-like"/>
    <property type="match status" value="2"/>
</dbReference>
<protein>
    <recommendedName>
        <fullName evidence="3">F-box domain-containing protein</fullName>
    </recommendedName>
</protein>
<dbReference type="OrthoDB" id="2359366at2759"/>
<sequence>MFWTCQPVKKRKDTDKLTRSNAFAPCNRVLAIPELRDLLYSFFPSGLSTTTTITTRKSSKNPKGASCMLVCRHWNSYFAPYLWSAISLTNQKHYDFAQVIQAQGYRIRKFSCGKVDKSILTSLVQHCQSLEELDLGFEEKSFWMQYSFLEHIFINLAQTQQRHLQDWEKGYGGRGLRKVEITLNMLDFRPRMLWSLCQLPYLRDLTINANGSIGDEESLQYLEEVTLYLLECCPRLESFTVHYNALAIHRHPFEYRNWLKEKVETETTRGPLTPQDALVRCRHISSTTAKRLSGWPSEKQGDCYERASAAQYSAQKPKTWDLRRLALYGFRPDTSVLPRIFSRCPRLEEIGIHLGWSVIEADTWTSLATHCPNLKVLNISGYSYQYREYDVLSIPELLAMFPRLETFNAKDYPRQDFNLQTLDSSLITYEEKNGGEQQGHLLKSFSLVGHGSGSLPKVLDVLSSRSFTHLQELKIEHVFSSPSPWLQAKAETPNISTEGNLLDFTRSWDVVARTLVKLDLHGVQFPDKATTVKFFRRLQDFRSLCVLRASPHHLKDLISTTSSPISTPLTVTTSPGDIPLLPTVDYRFPHIQDLLIPKKWSGAISDQDDSDTLTLDDILFLLATTPSLKTLSLARNLISFETATFVRGSFRQVKKSWMHPKLRQQQASAYGDVGDTDRKVDLIVMYKNIELSTVEFKRTGISGKDFTVQSRKNLCLGKCLQEAHAAYESKDVSVIMGDVAGM</sequence>
<evidence type="ECO:0000313" key="1">
    <source>
        <dbReference type="EMBL" id="OAQ27902.1"/>
    </source>
</evidence>
<dbReference type="PANTHER" id="PTHR31639:SF256">
    <property type="entry name" value="OS07G0242900 PROTEIN"/>
    <property type="match status" value="1"/>
</dbReference>
<dbReference type="InterPro" id="IPR032675">
    <property type="entry name" value="LRR_dom_sf"/>
</dbReference>
<keyword evidence="2" id="KW-1185">Reference proteome</keyword>
<dbReference type="AlphaFoldDB" id="A0A197JRJ3"/>
<organism evidence="1 2">
    <name type="scientific">Linnemannia elongata AG-77</name>
    <dbReference type="NCBI Taxonomy" id="1314771"/>
    <lineage>
        <taxon>Eukaryota</taxon>
        <taxon>Fungi</taxon>
        <taxon>Fungi incertae sedis</taxon>
        <taxon>Mucoromycota</taxon>
        <taxon>Mortierellomycotina</taxon>
        <taxon>Mortierellomycetes</taxon>
        <taxon>Mortierellales</taxon>
        <taxon>Mortierellaceae</taxon>
        <taxon>Linnemannia</taxon>
    </lineage>
</organism>
<name>A0A197JRJ3_9FUNG</name>
<dbReference type="PANTHER" id="PTHR31639">
    <property type="entry name" value="F-BOX PROTEIN-LIKE"/>
    <property type="match status" value="1"/>
</dbReference>
<dbReference type="Proteomes" id="UP000078512">
    <property type="component" value="Unassembled WGS sequence"/>
</dbReference>
<evidence type="ECO:0008006" key="3">
    <source>
        <dbReference type="Google" id="ProtNLM"/>
    </source>
</evidence>
<gene>
    <name evidence="1" type="ORF">K457DRAFT_20903</name>
</gene>
<accession>A0A197JRJ3</accession>
<dbReference type="Gene3D" id="3.80.10.10">
    <property type="entry name" value="Ribonuclease Inhibitor"/>
    <property type="match status" value="2"/>
</dbReference>
<dbReference type="EMBL" id="KV442053">
    <property type="protein sequence ID" value="OAQ27902.1"/>
    <property type="molecule type" value="Genomic_DNA"/>
</dbReference>
<proteinExistence type="predicted"/>